<feature type="compositionally biased region" description="Low complexity" evidence="1">
    <location>
        <begin position="20"/>
        <end position="29"/>
    </location>
</feature>
<evidence type="ECO:0000313" key="3">
    <source>
        <dbReference type="Proteomes" id="UP000243680"/>
    </source>
</evidence>
<feature type="region of interest" description="Disordered" evidence="1">
    <location>
        <begin position="1"/>
        <end position="45"/>
    </location>
</feature>
<evidence type="ECO:0000313" key="2">
    <source>
        <dbReference type="EMBL" id="AOJ76186.1"/>
    </source>
</evidence>
<reference evidence="2 3" key="1">
    <citation type="submission" date="2015-12" db="EMBL/GenBank/DDBJ databases">
        <title>Diversity of Burkholderia near neighbor genomes.</title>
        <authorList>
            <person name="Sahl J."/>
            <person name="Wagner D."/>
            <person name="Keim P."/>
        </authorList>
    </citation>
    <scope>NUCLEOTIDE SEQUENCE [LARGE SCALE GENOMIC DNA]</scope>
    <source>
        <strain evidence="2 3">MSMB0783</strain>
    </source>
</reference>
<dbReference type="EMBL" id="CP013420">
    <property type="protein sequence ID" value="AOJ76186.1"/>
    <property type="molecule type" value="Genomic_DNA"/>
</dbReference>
<dbReference type="AlphaFoldDB" id="A0A1B4LGB5"/>
<dbReference type="Proteomes" id="UP000243680">
    <property type="component" value="Chromosome 1"/>
</dbReference>
<gene>
    <name evidence="2" type="ORF">WJ35_14690</name>
</gene>
<name>A0A1B4LGB5_9BURK</name>
<sequence length="72" mass="7637">MTSTKRASTAPTSPVHHTSRASTTGASSTPVRRRLRSDCGTSATPMPADTRLTIVCIWIASWPMRGVARAAP</sequence>
<feature type="compositionally biased region" description="Polar residues" evidence="1">
    <location>
        <begin position="1"/>
        <end position="16"/>
    </location>
</feature>
<organism evidence="2 3">
    <name type="scientific">Burkholderia ubonensis</name>
    <dbReference type="NCBI Taxonomy" id="101571"/>
    <lineage>
        <taxon>Bacteria</taxon>
        <taxon>Pseudomonadati</taxon>
        <taxon>Pseudomonadota</taxon>
        <taxon>Betaproteobacteria</taxon>
        <taxon>Burkholderiales</taxon>
        <taxon>Burkholderiaceae</taxon>
        <taxon>Burkholderia</taxon>
        <taxon>Burkholderia cepacia complex</taxon>
    </lineage>
</organism>
<proteinExistence type="predicted"/>
<evidence type="ECO:0000256" key="1">
    <source>
        <dbReference type="SAM" id="MobiDB-lite"/>
    </source>
</evidence>
<protein>
    <submittedName>
        <fullName evidence="2">Uncharacterized protein</fullName>
    </submittedName>
</protein>
<accession>A0A1B4LGB5</accession>